<dbReference type="InterPro" id="IPR045076">
    <property type="entry name" value="MutS"/>
</dbReference>
<evidence type="ECO:0000256" key="4">
    <source>
        <dbReference type="ARBA" id="ARBA00022840"/>
    </source>
</evidence>
<dbReference type="Gene3D" id="3.30.1370.110">
    <property type="match status" value="1"/>
</dbReference>
<dbReference type="Pfam" id="PF20297">
    <property type="entry name" value="MSSS"/>
    <property type="match status" value="1"/>
</dbReference>
<dbReference type="SMART" id="SM00533">
    <property type="entry name" value="MUTSd"/>
    <property type="match status" value="1"/>
</dbReference>
<dbReference type="InterPro" id="IPR036063">
    <property type="entry name" value="Smr_dom_sf"/>
</dbReference>
<protein>
    <recommendedName>
        <fullName evidence="7">Endonuclease MutS2</fullName>
        <ecNumber evidence="7">3.1.-.-</ecNumber>
    </recommendedName>
    <alternativeName>
        <fullName evidence="7">Ribosome-associated protein quality control-upstream factor</fullName>
        <shortName evidence="7">RQC-upstream factor</shortName>
        <shortName evidence="7">RqcU</shortName>
        <ecNumber evidence="7">3.6.4.-</ecNumber>
    </alternativeName>
</protein>
<evidence type="ECO:0000256" key="2">
    <source>
        <dbReference type="ARBA" id="ARBA00022741"/>
    </source>
</evidence>
<dbReference type="Proteomes" id="UP000570361">
    <property type="component" value="Unassembled WGS sequence"/>
</dbReference>
<dbReference type="InterPro" id="IPR002625">
    <property type="entry name" value="Smr_dom"/>
</dbReference>
<comment type="similarity">
    <text evidence="7">Belongs to the DNA mismatch repair MutS family. MutS2 subfamily.</text>
</comment>
<dbReference type="SUPFAM" id="SSF48334">
    <property type="entry name" value="DNA repair protein MutS, domain III"/>
    <property type="match status" value="1"/>
</dbReference>
<dbReference type="Pfam" id="PF00488">
    <property type="entry name" value="MutS_V"/>
    <property type="match status" value="1"/>
</dbReference>
<evidence type="ECO:0000256" key="8">
    <source>
        <dbReference type="SAM" id="Coils"/>
    </source>
</evidence>
<dbReference type="EC" id="3.1.-.-" evidence="7"/>
<dbReference type="PROSITE" id="PS00486">
    <property type="entry name" value="DNA_MISMATCH_REPAIR_2"/>
    <property type="match status" value="1"/>
</dbReference>
<dbReference type="FunFam" id="3.40.50.300:FF:000830">
    <property type="entry name" value="Endonuclease MutS2"/>
    <property type="match status" value="1"/>
</dbReference>
<keyword evidence="4 7" id="KW-0067">ATP-binding</keyword>
<keyword evidence="6 7" id="KW-0238">DNA-binding</keyword>
<dbReference type="InterPro" id="IPR000432">
    <property type="entry name" value="DNA_mismatch_repair_MutS_C"/>
</dbReference>
<dbReference type="Gene3D" id="3.40.50.300">
    <property type="entry name" value="P-loop containing nucleotide triphosphate hydrolases"/>
    <property type="match status" value="1"/>
</dbReference>
<dbReference type="CDD" id="cd06503">
    <property type="entry name" value="ATP-synt_Fo_b"/>
    <property type="match status" value="1"/>
</dbReference>
<keyword evidence="7" id="KW-0540">Nuclease</keyword>
<keyword evidence="7" id="KW-0255">Endonuclease</keyword>
<keyword evidence="1 7" id="KW-0699">rRNA-binding</keyword>
<keyword evidence="8" id="KW-0175">Coiled coil</keyword>
<dbReference type="PANTHER" id="PTHR48466">
    <property type="entry name" value="OS10G0509000 PROTEIN-RELATED"/>
    <property type="match status" value="1"/>
</dbReference>
<evidence type="ECO:0000313" key="10">
    <source>
        <dbReference type="EMBL" id="MBB3114343.1"/>
    </source>
</evidence>
<dbReference type="SUPFAM" id="SSF160443">
    <property type="entry name" value="SMR domain-like"/>
    <property type="match status" value="1"/>
</dbReference>
<dbReference type="GO" id="GO:0004519">
    <property type="term" value="F:endonuclease activity"/>
    <property type="evidence" value="ECO:0007669"/>
    <property type="project" value="UniProtKB-UniRule"/>
</dbReference>
<evidence type="ECO:0000313" key="11">
    <source>
        <dbReference type="Proteomes" id="UP000570361"/>
    </source>
</evidence>
<dbReference type="GO" id="GO:0005524">
    <property type="term" value="F:ATP binding"/>
    <property type="evidence" value="ECO:0007669"/>
    <property type="project" value="UniProtKB-UniRule"/>
</dbReference>
<sequence length="790" mass="87218">MDTKILKTLEYAKIVHKLTQHAATSLGKAVAQALQPSSDLEEVKRLLQTTDEAYKADRLKGNAPFGGVVDIRASLLRSKIGGTLNPSELLEIAETIRGSRRVKRHVLNLHEDDPIPMLAFQAEQLTEHKALEDAILLCIDDQGEVMDSASSELAAIRREIRGGEGRIREKLEQMIRSSSIQKMLQDAIITIRGDRYVIPVKQEYRSHFGGIIHDQSGSGATLFIEPEAIVAMNNKLRELRAAETREIEKILQMLTAQTAEYADDLLLDLDVLGQLDFAFAKARLAHLIHGTLPVMNDRGFLKIRKGRHPLIAAENVVPLEVELGNQYSTIIVTGPNTGGKTVSLKTIGLLSLMAMSGLFVPAEDGSQLCVFDAIYADIGDEQSIEQNLSTFSSHLTNIIRILRTMTPKSLVLLDELGAGTDPAEGSALAIAILEHIHKLGCRIVATTHYSELKAYAYNRKGVINASMEFDIQTLSPTYRLLVGVPGRSNAFAIAERLGLQKSIIDHARGEVSDEDMRVESMIASLEADRLGAEAERSTAEALRKQMEEQRARHEAELRKFEEQRDRLLEKAHEEAREAVSKAKKEAETIIADLRKLAMEEGASVKEHKLIEARRKLDEAAPEQKKLGKLANKAKAAKPQKIGAGDEVMVYSLNQRGHVVELSGSSEALVQLGIMKMKVALSDLELVKTAETAKTQQPKQAASLKRTRDEHVRMELDLRGANLEEAIVEVDRFLDESFLSGLGQVYIIHGKGTGILRTGISEFLRRHKHVKSYRLGNYGEGGTGVTVAELK</sequence>
<dbReference type="PROSITE" id="PS50828">
    <property type="entry name" value="SMR"/>
    <property type="match status" value="1"/>
</dbReference>
<feature type="binding site" evidence="7">
    <location>
        <begin position="334"/>
        <end position="341"/>
    </location>
    <ligand>
        <name>ATP</name>
        <dbReference type="ChEBI" id="CHEBI:30616"/>
    </ligand>
</feature>
<comment type="caution">
    <text evidence="10">The sequence shown here is derived from an EMBL/GenBank/DDBJ whole genome shotgun (WGS) entry which is preliminary data.</text>
</comment>
<evidence type="ECO:0000256" key="5">
    <source>
        <dbReference type="ARBA" id="ARBA00022884"/>
    </source>
</evidence>
<dbReference type="GO" id="GO:0030983">
    <property type="term" value="F:mismatched DNA binding"/>
    <property type="evidence" value="ECO:0007669"/>
    <property type="project" value="InterPro"/>
</dbReference>
<dbReference type="HAMAP" id="MF_00092">
    <property type="entry name" value="MutS2"/>
    <property type="match status" value="1"/>
</dbReference>
<dbReference type="NCBIfam" id="TIGR01069">
    <property type="entry name" value="mutS2"/>
    <property type="match status" value="1"/>
</dbReference>
<gene>
    <name evidence="7" type="primary">mutS2</name>
    <name evidence="7" type="synonym">rqcU</name>
    <name evidence="10" type="ORF">FHS18_006464</name>
</gene>
<dbReference type="SMART" id="SM00463">
    <property type="entry name" value="SMR"/>
    <property type="match status" value="1"/>
</dbReference>
<keyword evidence="2 7" id="KW-0547">Nucleotide-binding</keyword>
<dbReference type="AlphaFoldDB" id="A0A7W5FRG9"/>
<dbReference type="SUPFAM" id="SSF52540">
    <property type="entry name" value="P-loop containing nucleoside triphosphate hydrolases"/>
    <property type="match status" value="1"/>
</dbReference>
<dbReference type="InterPro" id="IPR046893">
    <property type="entry name" value="MSSS"/>
</dbReference>
<accession>A0A7W5FRG9</accession>
<feature type="domain" description="Smr" evidence="9">
    <location>
        <begin position="715"/>
        <end position="790"/>
    </location>
</feature>
<dbReference type="SMART" id="SM00534">
    <property type="entry name" value="MUTSac"/>
    <property type="match status" value="1"/>
</dbReference>
<feature type="coiled-coil region" evidence="8">
    <location>
        <begin position="529"/>
        <end position="599"/>
    </location>
</feature>
<dbReference type="GO" id="GO:0019843">
    <property type="term" value="F:rRNA binding"/>
    <property type="evidence" value="ECO:0007669"/>
    <property type="project" value="UniProtKB-UniRule"/>
</dbReference>
<dbReference type="Pfam" id="PF01713">
    <property type="entry name" value="Smr"/>
    <property type="match status" value="1"/>
</dbReference>
<dbReference type="GO" id="GO:0016887">
    <property type="term" value="F:ATP hydrolysis activity"/>
    <property type="evidence" value="ECO:0007669"/>
    <property type="project" value="InterPro"/>
</dbReference>
<dbReference type="RefSeq" id="WP_183604381.1">
    <property type="nucleotide sequence ID" value="NZ_JACHXK010000030.1"/>
</dbReference>
<dbReference type="GO" id="GO:0045910">
    <property type="term" value="P:negative regulation of DNA recombination"/>
    <property type="evidence" value="ECO:0007669"/>
    <property type="project" value="InterPro"/>
</dbReference>
<evidence type="ECO:0000256" key="3">
    <source>
        <dbReference type="ARBA" id="ARBA00022801"/>
    </source>
</evidence>
<evidence type="ECO:0000256" key="7">
    <source>
        <dbReference type="HAMAP-Rule" id="MF_00092"/>
    </source>
</evidence>
<comment type="function">
    <text evidence="7">Endonuclease that is involved in the suppression of homologous recombination and thus may have a key role in the control of bacterial genetic diversity.</text>
</comment>
<dbReference type="GO" id="GO:0006298">
    <property type="term" value="P:mismatch repair"/>
    <property type="evidence" value="ECO:0007669"/>
    <property type="project" value="InterPro"/>
</dbReference>
<dbReference type="EC" id="3.6.4.-" evidence="7"/>
<dbReference type="InterPro" id="IPR007696">
    <property type="entry name" value="DNA_mismatch_repair_MutS_core"/>
</dbReference>
<dbReference type="EMBL" id="JACHXK010000030">
    <property type="protein sequence ID" value="MBB3114343.1"/>
    <property type="molecule type" value="Genomic_DNA"/>
</dbReference>
<name>A0A7W5FRG9_9BACL</name>
<evidence type="ECO:0000256" key="1">
    <source>
        <dbReference type="ARBA" id="ARBA00022730"/>
    </source>
</evidence>
<reference evidence="10 11" key="1">
    <citation type="submission" date="2020-08" db="EMBL/GenBank/DDBJ databases">
        <title>Genomic Encyclopedia of Type Strains, Phase III (KMG-III): the genomes of soil and plant-associated and newly described type strains.</title>
        <authorList>
            <person name="Whitman W."/>
        </authorList>
    </citation>
    <scope>NUCLEOTIDE SEQUENCE [LARGE SCALE GENOMIC DNA]</scope>
    <source>
        <strain evidence="10 11">CECT 5862</strain>
    </source>
</reference>
<keyword evidence="11" id="KW-1185">Reference proteome</keyword>
<dbReference type="InterPro" id="IPR005747">
    <property type="entry name" value="MutS2"/>
</dbReference>
<dbReference type="InterPro" id="IPR027417">
    <property type="entry name" value="P-loop_NTPase"/>
</dbReference>
<dbReference type="CDD" id="cd03280">
    <property type="entry name" value="ABC_MutS2"/>
    <property type="match status" value="1"/>
</dbReference>
<dbReference type="GO" id="GO:0072344">
    <property type="term" value="P:rescue of stalled ribosome"/>
    <property type="evidence" value="ECO:0007669"/>
    <property type="project" value="UniProtKB-UniRule"/>
</dbReference>
<comment type="function">
    <text evidence="7">Acts as a ribosome collision sensor, splitting the ribosome into its 2 subunits. Detects stalled/collided 70S ribosomes which it binds and splits by an ATP-hydrolysis driven conformational change. Acts upstream of the ribosome quality control system (RQC), a ribosome-associated complex that mediates the extraction of incompletely synthesized nascent chains from stalled ribosomes and their subsequent degradation. Probably generates substrates for RQC.</text>
</comment>
<dbReference type="PANTHER" id="PTHR48466:SF2">
    <property type="entry name" value="OS10G0509000 PROTEIN"/>
    <property type="match status" value="1"/>
</dbReference>
<dbReference type="GO" id="GO:0140664">
    <property type="term" value="F:ATP-dependent DNA damage sensor activity"/>
    <property type="evidence" value="ECO:0007669"/>
    <property type="project" value="InterPro"/>
</dbReference>
<comment type="subunit">
    <text evidence="7">Homodimer. Binds to stalled ribosomes, contacting rRNA.</text>
</comment>
<dbReference type="GO" id="GO:0043023">
    <property type="term" value="F:ribosomal large subunit binding"/>
    <property type="evidence" value="ECO:0007669"/>
    <property type="project" value="UniProtKB-UniRule"/>
</dbReference>
<keyword evidence="3 7" id="KW-0378">Hydrolase</keyword>
<proteinExistence type="inferred from homology"/>
<evidence type="ECO:0000256" key="6">
    <source>
        <dbReference type="ARBA" id="ARBA00023125"/>
    </source>
</evidence>
<evidence type="ECO:0000259" key="9">
    <source>
        <dbReference type="PROSITE" id="PS50828"/>
    </source>
</evidence>
<dbReference type="InterPro" id="IPR036187">
    <property type="entry name" value="DNA_mismatch_repair_MutS_sf"/>
</dbReference>
<dbReference type="PIRSF" id="PIRSF005814">
    <property type="entry name" value="MutS_YshD"/>
    <property type="match status" value="1"/>
</dbReference>
<keyword evidence="5 7" id="KW-0694">RNA-binding</keyword>
<organism evidence="10 11">
    <name type="scientific">Paenibacillus phyllosphaerae</name>
    <dbReference type="NCBI Taxonomy" id="274593"/>
    <lineage>
        <taxon>Bacteria</taxon>
        <taxon>Bacillati</taxon>
        <taxon>Bacillota</taxon>
        <taxon>Bacilli</taxon>
        <taxon>Bacillales</taxon>
        <taxon>Paenibacillaceae</taxon>
        <taxon>Paenibacillus</taxon>
    </lineage>
</organism>